<keyword evidence="1" id="KW-0808">Transferase</keyword>
<dbReference type="Gene3D" id="1.10.10.10">
    <property type="entry name" value="Winged helix-like DNA-binding domain superfamily/Winged helix DNA-binding domain"/>
    <property type="match status" value="1"/>
</dbReference>
<dbReference type="CDD" id="cd16917">
    <property type="entry name" value="HATPase_UhpB-NarQ-NarX-like"/>
    <property type="match status" value="1"/>
</dbReference>
<dbReference type="GO" id="GO:0000160">
    <property type="term" value="P:phosphorelay signal transduction system"/>
    <property type="evidence" value="ECO:0007669"/>
    <property type="project" value="UniProtKB-KW"/>
</dbReference>
<dbReference type="RefSeq" id="WP_093338557.1">
    <property type="nucleotide sequence ID" value="NZ_FOUY01000004.1"/>
</dbReference>
<dbReference type="PANTHER" id="PTHR24421">
    <property type="entry name" value="NITRATE/NITRITE SENSOR PROTEIN NARX-RELATED"/>
    <property type="match status" value="1"/>
</dbReference>
<feature type="region of interest" description="Disordered" evidence="4">
    <location>
        <begin position="222"/>
        <end position="298"/>
    </location>
</feature>
<dbReference type="InterPro" id="IPR050482">
    <property type="entry name" value="Sensor_HK_TwoCompSys"/>
</dbReference>
<reference evidence="6 7" key="1">
    <citation type="submission" date="2016-10" db="EMBL/GenBank/DDBJ databases">
        <authorList>
            <person name="de Groot N.N."/>
        </authorList>
    </citation>
    <scope>NUCLEOTIDE SEQUENCE [LARGE SCALE GENOMIC DNA]</scope>
    <source>
        <strain evidence="6 7">CGMCC 4.1877</strain>
    </source>
</reference>
<dbReference type="InterPro" id="IPR003594">
    <property type="entry name" value="HATPase_dom"/>
</dbReference>
<sequence>MILGHAAAQDHDGQDAVPAVPPAGIHALLDELDRAERAVASGISPGDALRRARMLAEELATGPVRPAPPTPLRPVPAVRAELDRAVRALGAGGGVVTMGTERVLAPDVGSRVLEIVRSVLDNVVRHSGAETVRVGLAFDTGAVRLLVEDDGCGFDPAAVTHSGLAGAAAGVRERGGEFEVDSTPGWGTRIRARLPEPPLAPPGPAAVSDATAVFVPAGVPDSAAASGPADAPATEPFAPLPADASAAADPAGAVEREAARLGSALSGGALPGGAPPGDTRSRSAPPGNAGPGRPTRGNAALTLREREVRALVEQGLPDKQIASLLQISVKTVEKHVGAILRKTGARNRTMLARFGAADGADRT</sequence>
<dbReference type="AlphaFoldDB" id="A0A1I4ULZ4"/>
<accession>A0A1I4ULZ4</accession>
<keyword evidence="7" id="KW-1185">Reference proteome</keyword>
<keyword evidence="2 6" id="KW-0418">Kinase</keyword>
<dbReference type="Proteomes" id="UP000199614">
    <property type="component" value="Unassembled WGS sequence"/>
</dbReference>
<feature type="compositionally biased region" description="Low complexity" evidence="4">
    <location>
        <begin position="222"/>
        <end position="253"/>
    </location>
</feature>
<dbReference type="CDD" id="cd06170">
    <property type="entry name" value="LuxR_C_like"/>
    <property type="match status" value="1"/>
</dbReference>
<evidence type="ECO:0000256" key="4">
    <source>
        <dbReference type="SAM" id="MobiDB-lite"/>
    </source>
</evidence>
<dbReference type="GO" id="GO:0016301">
    <property type="term" value="F:kinase activity"/>
    <property type="evidence" value="ECO:0007669"/>
    <property type="project" value="UniProtKB-KW"/>
</dbReference>
<dbReference type="Gene3D" id="3.30.565.10">
    <property type="entry name" value="Histidine kinase-like ATPase, C-terminal domain"/>
    <property type="match status" value="1"/>
</dbReference>
<dbReference type="SMART" id="SM00421">
    <property type="entry name" value="HTH_LUXR"/>
    <property type="match status" value="1"/>
</dbReference>
<dbReference type="InterPro" id="IPR000792">
    <property type="entry name" value="Tscrpt_reg_LuxR_C"/>
</dbReference>
<dbReference type="Pfam" id="PF00196">
    <property type="entry name" value="GerE"/>
    <property type="match status" value="1"/>
</dbReference>
<dbReference type="InterPro" id="IPR036890">
    <property type="entry name" value="HATPase_C_sf"/>
</dbReference>
<dbReference type="PROSITE" id="PS50043">
    <property type="entry name" value="HTH_LUXR_2"/>
    <property type="match status" value="1"/>
</dbReference>
<protein>
    <submittedName>
        <fullName evidence="6">Histidine kinase-, DNA gyrase B-, and HSP90-like ATPase</fullName>
    </submittedName>
</protein>
<dbReference type="PANTHER" id="PTHR24421:SF61">
    <property type="entry name" value="OXYGEN SENSOR HISTIDINE KINASE NREB"/>
    <property type="match status" value="1"/>
</dbReference>
<dbReference type="STRING" id="260086.SAMN05216207_1004172"/>
<dbReference type="SMART" id="SM00387">
    <property type="entry name" value="HATPase_c"/>
    <property type="match status" value="1"/>
</dbReference>
<proteinExistence type="predicted"/>
<dbReference type="Pfam" id="PF02518">
    <property type="entry name" value="HATPase_c"/>
    <property type="match status" value="1"/>
</dbReference>
<dbReference type="EMBL" id="FOUY01000004">
    <property type="protein sequence ID" value="SFM90002.1"/>
    <property type="molecule type" value="Genomic_DNA"/>
</dbReference>
<dbReference type="InterPro" id="IPR016032">
    <property type="entry name" value="Sig_transdc_resp-reg_C-effctor"/>
</dbReference>
<evidence type="ECO:0000256" key="3">
    <source>
        <dbReference type="ARBA" id="ARBA00023012"/>
    </source>
</evidence>
<keyword evidence="3" id="KW-0902">Two-component regulatory system</keyword>
<evidence type="ECO:0000256" key="1">
    <source>
        <dbReference type="ARBA" id="ARBA00022679"/>
    </source>
</evidence>
<evidence type="ECO:0000313" key="7">
    <source>
        <dbReference type="Proteomes" id="UP000199614"/>
    </source>
</evidence>
<gene>
    <name evidence="6" type="ORF">SAMN05216207_1004172</name>
</gene>
<evidence type="ECO:0000313" key="6">
    <source>
        <dbReference type="EMBL" id="SFM90002.1"/>
    </source>
</evidence>
<dbReference type="SUPFAM" id="SSF55874">
    <property type="entry name" value="ATPase domain of HSP90 chaperone/DNA topoisomerase II/histidine kinase"/>
    <property type="match status" value="1"/>
</dbReference>
<dbReference type="GO" id="GO:0006355">
    <property type="term" value="P:regulation of DNA-templated transcription"/>
    <property type="evidence" value="ECO:0007669"/>
    <property type="project" value="InterPro"/>
</dbReference>
<evidence type="ECO:0000259" key="5">
    <source>
        <dbReference type="PROSITE" id="PS50043"/>
    </source>
</evidence>
<dbReference type="GO" id="GO:0003677">
    <property type="term" value="F:DNA binding"/>
    <property type="evidence" value="ECO:0007669"/>
    <property type="project" value="InterPro"/>
</dbReference>
<name>A0A1I4ULZ4_PSUAM</name>
<organism evidence="6 7">
    <name type="scientific">Pseudonocardia ammonioxydans</name>
    <dbReference type="NCBI Taxonomy" id="260086"/>
    <lineage>
        <taxon>Bacteria</taxon>
        <taxon>Bacillati</taxon>
        <taxon>Actinomycetota</taxon>
        <taxon>Actinomycetes</taxon>
        <taxon>Pseudonocardiales</taxon>
        <taxon>Pseudonocardiaceae</taxon>
        <taxon>Pseudonocardia</taxon>
    </lineage>
</organism>
<dbReference type="SUPFAM" id="SSF46894">
    <property type="entry name" value="C-terminal effector domain of the bipartite response regulators"/>
    <property type="match status" value="1"/>
</dbReference>
<dbReference type="OrthoDB" id="144293at2"/>
<dbReference type="PRINTS" id="PR00038">
    <property type="entry name" value="HTHLUXR"/>
</dbReference>
<feature type="domain" description="HTH luxR-type" evidence="5">
    <location>
        <begin position="294"/>
        <end position="359"/>
    </location>
</feature>
<dbReference type="InterPro" id="IPR036388">
    <property type="entry name" value="WH-like_DNA-bd_sf"/>
</dbReference>
<evidence type="ECO:0000256" key="2">
    <source>
        <dbReference type="ARBA" id="ARBA00022777"/>
    </source>
</evidence>